<proteinExistence type="inferred from homology"/>
<dbReference type="Proteomes" id="UP001060336">
    <property type="component" value="Chromosome"/>
</dbReference>
<feature type="active site" description="Proton acceptor" evidence="2">
    <location>
        <position position="121"/>
    </location>
</feature>
<gene>
    <name evidence="4" type="primary">thpR</name>
    <name evidence="4" type="ORF">NUH88_14920</name>
</gene>
<feature type="domain" description="Phosphoesterase HXTX" evidence="3">
    <location>
        <begin position="92"/>
        <end position="169"/>
    </location>
</feature>
<dbReference type="InterPro" id="IPR009097">
    <property type="entry name" value="Cyclic_Pdiesterase"/>
</dbReference>
<name>A0A9J7AND4_9PROT</name>
<comment type="catalytic activity">
    <reaction evidence="2">
        <text>a 3'-end 2',3'-cyclophospho-ribonucleotide-RNA + H2O = a 3'-end 2'-phospho-ribonucleotide-RNA + H(+)</text>
        <dbReference type="Rhea" id="RHEA:11828"/>
        <dbReference type="Rhea" id="RHEA-COMP:10464"/>
        <dbReference type="Rhea" id="RHEA-COMP:17353"/>
        <dbReference type="ChEBI" id="CHEBI:15377"/>
        <dbReference type="ChEBI" id="CHEBI:15378"/>
        <dbReference type="ChEBI" id="CHEBI:83064"/>
        <dbReference type="ChEBI" id="CHEBI:173113"/>
        <dbReference type="EC" id="3.1.4.58"/>
    </reaction>
</comment>
<dbReference type="AlphaFoldDB" id="A0A9J7AND4"/>
<dbReference type="KEGG" id="naci:NUH88_14920"/>
<dbReference type="EC" id="3.1.4.58" evidence="2"/>
<evidence type="ECO:0000313" key="5">
    <source>
        <dbReference type="Proteomes" id="UP001060336"/>
    </source>
</evidence>
<feature type="short sequence motif" description="HXTX 2" evidence="2">
    <location>
        <begin position="121"/>
        <end position="124"/>
    </location>
</feature>
<dbReference type="PANTHER" id="PTHR35561:SF1">
    <property type="entry name" value="RNA 2',3'-CYCLIC PHOSPHODIESTERASE"/>
    <property type="match status" value="1"/>
</dbReference>
<feature type="domain" description="Phosphoesterase HXTX" evidence="3">
    <location>
        <begin position="9"/>
        <end position="86"/>
    </location>
</feature>
<dbReference type="InterPro" id="IPR014051">
    <property type="entry name" value="Phosphoesterase_HXTX"/>
</dbReference>
<evidence type="ECO:0000313" key="4">
    <source>
        <dbReference type="EMBL" id="UUX48695.1"/>
    </source>
</evidence>
<dbReference type="RefSeq" id="WP_257767197.1">
    <property type="nucleotide sequence ID" value="NZ_CP102480.1"/>
</dbReference>
<dbReference type="GO" id="GO:0004113">
    <property type="term" value="F:2',3'-cyclic-nucleotide 3'-phosphodiesterase activity"/>
    <property type="evidence" value="ECO:0007669"/>
    <property type="project" value="InterPro"/>
</dbReference>
<dbReference type="InterPro" id="IPR004175">
    <property type="entry name" value="RNA_CPDase"/>
</dbReference>
<evidence type="ECO:0000256" key="1">
    <source>
        <dbReference type="ARBA" id="ARBA00022801"/>
    </source>
</evidence>
<accession>A0A9J7AND4</accession>
<feature type="active site" description="Proton donor" evidence="2">
    <location>
        <position position="37"/>
    </location>
</feature>
<evidence type="ECO:0000259" key="3">
    <source>
        <dbReference type="Pfam" id="PF02834"/>
    </source>
</evidence>
<dbReference type="PANTHER" id="PTHR35561">
    <property type="entry name" value="RNA 2',3'-CYCLIC PHOSPHODIESTERASE"/>
    <property type="match status" value="1"/>
</dbReference>
<comment type="similarity">
    <text evidence="2">Belongs to the 2H phosphoesterase superfamily. ThpR family.</text>
</comment>
<dbReference type="EMBL" id="CP102480">
    <property type="protein sequence ID" value="UUX48695.1"/>
    <property type="molecule type" value="Genomic_DNA"/>
</dbReference>
<protein>
    <recommendedName>
        <fullName evidence="2">RNA 2',3'-cyclic phosphodiesterase</fullName>
        <shortName evidence="2">RNA 2',3'-CPDase</shortName>
        <ecNumber evidence="2">3.1.4.58</ecNumber>
    </recommendedName>
</protein>
<organism evidence="4 5">
    <name type="scientific">Nisaea acidiphila</name>
    <dbReference type="NCBI Taxonomy" id="1862145"/>
    <lineage>
        <taxon>Bacteria</taxon>
        <taxon>Pseudomonadati</taxon>
        <taxon>Pseudomonadota</taxon>
        <taxon>Alphaproteobacteria</taxon>
        <taxon>Rhodospirillales</taxon>
        <taxon>Thalassobaculaceae</taxon>
        <taxon>Nisaea</taxon>
    </lineage>
</organism>
<keyword evidence="5" id="KW-1185">Reference proteome</keyword>
<dbReference type="Gene3D" id="3.90.1140.10">
    <property type="entry name" value="Cyclic phosphodiesterase"/>
    <property type="match status" value="1"/>
</dbReference>
<dbReference type="GO" id="GO:0008664">
    <property type="term" value="F:RNA 2',3'-cyclic 3'-phosphodiesterase activity"/>
    <property type="evidence" value="ECO:0007669"/>
    <property type="project" value="UniProtKB-EC"/>
</dbReference>
<dbReference type="NCBIfam" id="TIGR02258">
    <property type="entry name" value="2_5_ligase"/>
    <property type="match status" value="1"/>
</dbReference>
<dbReference type="SUPFAM" id="SSF55144">
    <property type="entry name" value="LigT-like"/>
    <property type="match status" value="1"/>
</dbReference>
<feature type="short sequence motif" description="HXTX 1" evidence="2">
    <location>
        <begin position="37"/>
        <end position="40"/>
    </location>
</feature>
<evidence type="ECO:0000256" key="2">
    <source>
        <dbReference type="HAMAP-Rule" id="MF_01940"/>
    </source>
</evidence>
<comment type="function">
    <text evidence="2">Hydrolyzes RNA 2',3'-cyclic phosphodiester to an RNA 2'-phosphomonoester.</text>
</comment>
<reference evidence="4" key="1">
    <citation type="submission" date="2022-08" db="EMBL/GenBank/DDBJ databases">
        <title>Nisaea acidiphila sp. nov., isolated from a marine algal debris and emended description of the genus Nisaea Urios et al. 2008.</title>
        <authorList>
            <person name="Kwon K."/>
        </authorList>
    </citation>
    <scope>NUCLEOTIDE SEQUENCE</scope>
    <source>
        <strain evidence="4">MEBiC11861</strain>
    </source>
</reference>
<dbReference type="Pfam" id="PF02834">
    <property type="entry name" value="LigT_PEase"/>
    <property type="match status" value="2"/>
</dbReference>
<sequence length="205" mass="23646">MNRLFVALALPEHVRSALTRLRRGFPGARWVAEENFHLTLRFIGEVDNRSMDDIAERLDRVREPGFDLEIDGFGCFETKGKVRALWARVPANEELLHLQRKIDTALDSVGVPRETRKFKPHITLARFKDAPLDRVNHFICESSPFRVGSFPVGSFTLYRSFLNRDGPIYRPEVVYPLDGGDFSDPYFDEFRDGEDYEFEESEAAS</sequence>
<keyword evidence="1 2" id="KW-0378">Hydrolase</keyword>
<dbReference type="HAMAP" id="MF_01940">
    <property type="entry name" value="RNA_CPDase"/>
    <property type="match status" value="1"/>
</dbReference>